<keyword evidence="2" id="KW-1185">Reference proteome</keyword>
<evidence type="ECO:0000313" key="1">
    <source>
        <dbReference type="EMBL" id="CCB47320.1"/>
    </source>
</evidence>
<dbReference type="InParanoid" id="F6H5F8"/>
<organism evidence="1 2">
    <name type="scientific">Vitis vinifera</name>
    <name type="common">Grape</name>
    <dbReference type="NCBI Taxonomy" id="29760"/>
    <lineage>
        <taxon>Eukaryota</taxon>
        <taxon>Viridiplantae</taxon>
        <taxon>Streptophyta</taxon>
        <taxon>Embryophyta</taxon>
        <taxon>Tracheophyta</taxon>
        <taxon>Spermatophyta</taxon>
        <taxon>Magnoliopsida</taxon>
        <taxon>eudicotyledons</taxon>
        <taxon>Gunneridae</taxon>
        <taxon>Pentapetalae</taxon>
        <taxon>rosids</taxon>
        <taxon>Vitales</taxon>
        <taxon>Vitaceae</taxon>
        <taxon>Viteae</taxon>
        <taxon>Vitis</taxon>
    </lineage>
</organism>
<sequence length="115" mass="13888">MTAKEKQNFFSKEKNLLLPFFLISLFPCNYNHPKHVYEERCFHRLIIAFVALHYHVYDYHLSSLIWNHPFALLQYLHTFFVTPVIHILLVRLHRPEELLQIYSLQQSPSFHQPPS</sequence>
<accession>F6H5F8</accession>
<name>F6H5F8_VITVI</name>
<proteinExistence type="predicted"/>
<dbReference type="PaxDb" id="29760-VIT_12s0028g02940.t01"/>
<dbReference type="STRING" id="29760.F6H5F8"/>
<dbReference type="EMBL" id="FN595235">
    <property type="protein sequence ID" value="CCB47320.1"/>
    <property type="molecule type" value="Genomic_DNA"/>
</dbReference>
<protein>
    <submittedName>
        <fullName evidence="1">Uncharacterized protein</fullName>
    </submittedName>
</protein>
<dbReference type="AlphaFoldDB" id="F6H5F8"/>
<dbReference type="Proteomes" id="UP000009183">
    <property type="component" value="Chromosome 12"/>
</dbReference>
<evidence type="ECO:0000313" key="2">
    <source>
        <dbReference type="Proteomes" id="UP000009183"/>
    </source>
</evidence>
<gene>
    <name evidence="1" type="ordered locus">VIT_12s0028g02940</name>
</gene>
<reference evidence="2" key="1">
    <citation type="journal article" date="2007" name="Nature">
        <title>The grapevine genome sequence suggests ancestral hexaploidization in major angiosperm phyla.</title>
        <authorList>
            <consortium name="The French-Italian Public Consortium for Grapevine Genome Characterization."/>
            <person name="Jaillon O."/>
            <person name="Aury J.-M."/>
            <person name="Noel B."/>
            <person name="Policriti A."/>
            <person name="Clepet C."/>
            <person name="Casagrande A."/>
            <person name="Choisne N."/>
            <person name="Aubourg S."/>
            <person name="Vitulo N."/>
            <person name="Jubin C."/>
            <person name="Vezzi A."/>
            <person name="Legeai F."/>
            <person name="Hugueney P."/>
            <person name="Dasilva C."/>
            <person name="Horner D."/>
            <person name="Mica E."/>
            <person name="Jublot D."/>
            <person name="Poulain J."/>
            <person name="Bruyere C."/>
            <person name="Billault A."/>
            <person name="Segurens B."/>
            <person name="Gouyvenoux M."/>
            <person name="Ugarte E."/>
            <person name="Cattonaro F."/>
            <person name="Anthouard V."/>
            <person name="Vico V."/>
            <person name="Del Fabbro C."/>
            <person name="Alaux M."/>
            <person name="Di Gaspero G."/>
            <person name="Dumas V."/>
            <person name="Felice N."/>
            <person name="Paillard S."/>
            <person name="Juman I."/>
            <person name="Moroldo M."/>
            <person name="Scalabrin S."/>
            <person name="Canaguier A."/>
            <person name="Le Clainche I."/>
            <person name="Malacrida G."/>
            <person name="Durand E."/>
            <person name="Pesole G."/>
            <person name="Laucou V."/>
            <person name="Chatelet P."/>
            <person name="Merdinoglu D."/>
            <person name="Delledonne M."/>
            <person name="Pezzotti M."/>
            <person name="Lecharny A."/>
            <person name="Scarpelli C."/>
            <person name="Artiguenave F."/>
            <person name="Pe M.E."/>
            <person name="Valle G."/>
            <person name="Morgante M."/>
            <person name="Caboche M."/>
            <person name="Adam-Blondon A.-F."/>
            <person name="Weissenbach J."/>
            <person name="Quetier F."/>
            <person name="Wincker P."/>
        </authorList>
    </citation>
    <scope>NUCLEOTIDE SEQUENCE [LARGE SCALE GENOMIC DNA]</scope>
    <source>
        <strain evidence="2">cv. Pinot noir / PN40024</strain>
    </source>
</reference>
<dbReference type="HOGENOM" id="CLU_2113406_0_0_1"/>